<gene>
    <name evidence="1" type="ORF">U472_11045</name>
</gene>
<protein>
    <submittedName>
        <fullName evidence="1">Uncharacterized protein</fullName>
    </submittedName>
</protein>
<evidence type="ECO:0000313" key="1">
    <source>
        <dbReference type="EMBL" id="OCL26757.1"/>
    </source>
</evidence>
<keyword evidence="2" id="KW-1185">Reference proteome</keyword>
<dbReference type="AlphaFoldDB" id="A0A1C0A954"/>
<organism evidence="1 2">
    <name type="scientific">Orenia metallireducens</name>
    <dbReference type="NCBI Taxonomy" id="1413210"/>
    <lineage>
        <taxon>Bacteria</taxon>
        <taxon>Bacillati</taxon>
        <taxon>Bacillota</taxon>
        <taxon>Clostridia</taxon>
        <taxon>Halanaerobiales</taxon>
        <taxon>Halobacteroidaceae</taxon>
        <taxon>Orenia</taxon>
    </lineage>
</organism>
<dbReference type="EMBL" id="LWDV01000009">
    <property type="protein sequence ID" value="OCL26757.1"/>
    <property type="molecule type" value="Genomic_DNA"/>
</dbReference>
<evidence type="ECO:0000313" key="2">
    <source>
        <dbReference type="Proteomes" id="UP000093514"/>
    </source>
</evidence>
<comment type="caution">
    <text evidence="1">The sequence shown here is derived from an EMBL/GenBank/DDBJ whole genome shotgun (WGS) entry which is preliminary data.</text>
</comment>
<reference evidence="1 2" key="2">
    <citation type="submission" date="2016-08" db="EMBL/GenBank/DDBJ databases">
        <title>Orenia metallireducens sp. nov. strain Z6, a Novel Metal-reducing Firmicute from the Deep Subsurface.</title>
        <authorList>
            <person name="Maxim B.I."/>
            <person name="Kenneth K."/>
            <person name="Flynn T.M."/>
            <person name="Oloughlin E.J."/>
            <person name="Locke R.A."/>
            <person name="Weber J.R."/>
            <person name="Egan S.M."/>
            <person name="Mackie R.I."/>
            <person name="Cann I.K."/>
        </authorList>
    </citation>
    <scope>NUCLEOTIDE SEQUENCE [LARGE SCALE GENOMIC DNA]</scope>
    <source>
        <strain evidence="1 2">Z6</strain>
    </source>
</reference>
<name>A0A1C0A954_9FIRM</name>
<accession>A0A1C0A954</accession>
<proteinExistence type="predicted"/>
<sequence length="259" mass="29176">MKKGLVFSLIIVISFVFSVMSNASKRSTITTRKDVGGKEIRLEIKEGEHWNHRLPLLPWLPFFKIKTTPQIAVWIEDLEGDYLDTLYVTEKTATQSWQKAPGDSTPKEKIRRKSSLPHWTYQRNVKYGDGLYLPTKEKPVADVITSATPEAGFELLSKIEEKYNKVILKVEINNSTDFNKYYPKDAKKGDANYSGGEWGSGQPAIVYATTVNLKGDKKFYSLQAIGHSSPNGENGKLYPDLSKLTTAKGIIKDISVEIR</sequence>
<dbReference type="Proteomes" id="UP000093514">
    <property type="component" value="Unassembled WGS sequence"/>
</dbReference>
<reference evidence="2" key="1">
    <citation type="submission" date="2016-07" db="EMBL/GenBank/DDBJ databases">
        <authorList>
            <person name="Florea S."/>
            <person name="Webb J.S."/>
            <person name="Jaromczyk J."/>
            <person name="Schardl C.L."/>
        </authorList>
    </citation>
    <scope>NUCLEOTIDE SEQUENCE [LARGE SCALE GENOMIC DNA]</scope>
    <source>
        <strain evidence="2">Z6</strain>
    </source>
</reference>